<evidence type="ECO:0000259" key="2">
    <source>
        <dbReference type="PROSITE" id="PS50825"/>
    </source>
</evidence>
<proteinExistence type="predicted"/>
<feature type="non-terminal residue" evidence="3">
    <location>
        <position position="425"/>
    </location>
</feature>
<dbReference type="PANTHER" id="PTHR24273:SF32">
    <property type="entry name" value="HYALIN"/>
    <property type="match status" value="1"/>
</dbReference>
<feature type="non-terminal residue" evidence="3">
    <location>
        <position position="1"/>
    </location>
</feature>
<dbReference type="PROSITE" id="PS50825">
    <property type="entry name" value="HYR"/>
    <property type="match status" value="1"/>
</dbReference>
<dbReference type="EMBL" id="LAZR01049683">
    <property type="protein sequence ID" value="KKK89067.1"/>
    <property type="molecule type" value="Genomic_DNA"/>
</dbReference>
<name>A0A0F8Z5L2_9ZZZZ</name>
<comment type="caution">
    <text evidence="3">The sequence shown here is derived from an EMBL/GenBank/DDBJ whole genome shotgun (WGS) entry which is preliminary data.</text>
</comment>
<evidence type="ECO:0000256" key="1">
    <source>
        <dbReference type="ARBA" id="ARBA00022737"/>
    </source>
</evidence>
<dbReference type="InterPro" id="IPR003410">
    <property type="entry name" value="HYR_dom"/>
</dbReference>
<evidence type="ECO:0000313" key="3">
    <source>
        <dbReference type="EMBL" id="KKK89067.1"/>
    </source>
</evidence>
<dbReference type="AlphaFoldDB" id="A0A0F8Z5L2"/>
<keyword evidence="1" id="KW-0677">Repeat</keyword>
<organism evidence="3">
    <name type="scientific">marine sediment metagenome</name>
    <dbReference type="NCBI Taxonomy" id="412755"/>
    <lineage>
        <taxon>unclassified sequences</taxon>
        <taxon>metagenomes</taxon>
        <taxon>ecological metagenomes</taxon>
    </lineage>
</organism>
<gene>
    <name evidence="3" type="ORF">LCGC14_2736840</name>
</gene>
<protein>
    <recommendedName>
        <fullName evidence="2">HYR domain-containing protein</fullName>
    </recommendedName>
</protein>
<dbReference type="PANTHER" id="PTHR24273">
    <property type="entry name" value="FI04643P-RELATED"/>
    <property type="match status" value="1"/>
</dbReference>
<reference evidence="3" key="1">
    <citation type="journal article" date="2015" name="Nature">
        <title>Complex archaea that bridge the gap between prokaryotes and eukaryotes.</title>
        <authorList>
            <person name="Spang A."/>
            <person name="Saw J.H."/>
            <person name="Jorgensen S.L."/>
            <person name="Zaremba-Niedzwiedzka K."/>
            <person name="Martijn J."/>
            <person name="Lind A.E."/>
            <person name="van Eijk R."/>
            <person name="Schleper C."/>
            <person name="Guy L."/>
            <person name="Ettema T.J."/>
        </authorList>
    </citation>
    <scope>NUCLEOTIDE SEQUENCE</scope>
</reference>
<accession>A0A0F8Z5L2</accession>
<sequence>ATDPVFTATPADRNITLDRSCQLTVPDLAGEVTATDNCTAPGAIVITQSPVATTVIASGEGTTHTVTMTIDDGNGNTDTFDVTLTGDDATDPVFTATPADRNITLDGACQLTVPDLTGEVTATDNCTAPGAIVITQSPVATTVIASGEGTTHTITMTIDDGNGNTDTYDVTLTGDDATDPVFTATPADRNVTLNSSCQLTVPDLAGEVTATDNCTAPGAIVITQSPVATTVIASGEGTTHTVTMTIDDGNGNTDTYDVTLTGDDAEAPIVICPPDRNENVDPSLNFTIPDYTSLASSSDNCTATPTLSQDPVAGTVISGEGTVQPIKITADDGNGNTGECTFIVTLVNVPAPTIVCPPDQNENLDNNCQFILSDYTSLAIVTGASSVTQSPVPGTVISGASTVQPITLTAKNIVNDSVECTFNVI</sequence>
<feature type="domain" description="HYR" evidence="2">
    <location>
        <begin position="263"/>
        <end position="348"/>
    </location>
</feature>